<keyword evidence="3 6" id="KW-0799">Topoisomerase</keyword>
<evidence type="ECO:0000259" key="8">
    <source>
        <dbReference type="PROSITE" id="PS52040"/>
    </source>
</evidence>
<dbReference type="Gene3D" id="3.30.1360.40">
    <property type="match status" value="1"/>
</dbReference>
<dbReference type="PANTHER" id="PTHR43493:SF5">
    <property type="entry name" value="DNA GYRASE SUBUNIT A, CHLOROPLASTIC_MITOCHONDRIAL"/>
    <property type="match status" value="1"/>
</dbReference>
<feature type="domain" description="Topo IIA-type catalytic" evidence="8">
    <location>
        <begin position="43"/>
        <end position="450"/>
    </location>
</feature>
<keyword evidence="4 6" id="KW-0238">DNA-binding</keyword>
<evidence type="ECO:0000256" key="1">
    <source>
        <dbReference type="ARBA" id="ARBA00000185"/>
    </source>
</evidence>
<evidence type="ECO:0000256" key="2">
    <source>
        <dbReference type="ARBA" id="ARBA00008263"/>
    </source>
</evidence>
<dbReference type="Pfam" id="PF00521">
    <property type="entry name" value="DNA_topoisoIV"/>
    <property type="match status" value="1"/>
</dbReference>
<dbReference type="PANTHER" id="PTHR43493">
    <property type="entry name" value="DNA GYRASE/TOPOISOMERASE SUBUNIT A"/>
    <property type="match status" value="1"/>
</dbReference>
<dbReference type="Gene3D" id="3.90.199.10">
    <property type="entry name" value="Topoisomerase II, domain 5"/>
    <property type="match status" value="1"/>
</dbReference>
<evidence type="ECO:0000256" key="6">
    <source>
        <dbReference type="PROSITE-ProRule" id="PRU01384"/>
    </source>
</evidence>
<evidence type="ECO:0000256" key="4">
    <source>
        <dbReference type="ARBA" id="ARBA00023125"/>
    </source>
</evidence>
<dbReference type="SUPFAM" id="SSF56719">
    <property type="entry name" value="Type II DNA topoisomerase"/>
    <property type="match status" value="1"/>
</dbReference>
<dbReference type="GO" id="GO:0003918">
    <property type="term" value="F:DNA topoisomerase type II (double strand cut, ATP-hydrolyzing) activity"/>
    <property type="evidence" value="ECO:0007669"/>
    <property type="project" value="UniProtKB-EC"/>
</dbReference>
<dbReference type="Proteomes" id="UP000642809">
    <property type="component" value="Unassembled WGS sequence"/>
</dbReference>
<dbReference type="NCBIfam" id="NF009397">
    <property type="entry name" value="PRK12758.1"/>
    <property type="match status" value="1"/>
</dbReference>
<dbReference type="EMBL" id="BMYF01000003">
    <property type="protein sequence ID" value="GHB29281.1"/>
    <property type="molecule type" value="Genomic_DNA"/>
</dbReference>
<evidence type="ECO:0000256" key="7">
    <source>
        <dbReference type="SAM" id="MobiDB-lite"/>
    </source>
</evidence>
<keyword evidence="10" id="KW-1185">Reference proteome</keyword>
<dbReference type="GO" id="GO:0003677">
    <property type="term" value="F:DNA binding"/>
    <property type="evidence" value="ECO:0007669"/>
    <property type="project" value="UniProtKB-UniRule"/>
</dbReference>
<proteinExistence type="inferred from homology"/>
<dbReference type="NCBIfam" id="NF007209">
    <property type="entry name" value="PRK09631.1"/>
    <property type="match status" value="1"/>
</dbReference>
<dbReference type="InterPro" id="IPR013760">
    <property type="entry name" value="Topo_IIA-like_dom_sf"/>
</dbReference>
<dbReference type="InterPro" id="IPR002205">
    <property type="entry name" value="Topo_IIA_dom_A"/>
</dbReference>
<keyword evidence="5 6" id="KW-0413">Isomerase</keyword>
<evidence type="ECO:0000256" key="5">
    <source>
        <dbReference type="ARBA" id="ARBA00023235"/>
    </source>
</evidence>
<dbReference type="InterPro" id="IPR013758">
    <property type="entry name" value="Topo_IIA_A/C_ab"/>
</dbReference>
<dbReference type="GO" id="GO:0006265">
    <property type="term" value="P:DNA topological change"/>
    <property type="evidence" value="ECO:0007669"/>
    <property type="project" value="UniProtKB-UniRule"/>
</dbReference>
<evidence type="ECO:0000313" key="10">
    <source>
        <dbReference type="Proteomes" id="UP000642809"/>
    </source>
</evidence>
<feature type="compositionally biased region" description="Acidic residues" evidence="7">
    <location>
        <begin position="833"/>
        <end position="847"/>
    </location>
</feature>
<dbReference type="GO" id="GO:0009330">
    <property type="term" value="C:DNA topoisomerase type II (double strand cut, ATP-hydrolyzing) complex"/>
    <property type="evidence" value="ECO:0007669"/>
    <property type="project" value="TreeGrafter"/>
</dbReference>
<feature type="active site" description="O-(5'-phospho-DNA)-tyrosine intermediate" evidence="6">
    <location>
        <position position="124"/>
    </location>
</feature>
<feature type="compositionally biased region" description="Low complexity" evidence="7">
    <location>
        <begin position="848"/>
        <end position="859"/>
    </location>
</feature>
<accession>A0A8J3CUP0</accession>
<dbReference type="InterPro" id="IPR013757">
    <property type="entry name" value="Topo_IIA_A_a_sf"/>
</dbReference>
<dbReference type="GO" id="GO:0005524">
    <property type="term" value="F:ATP binding"/>
    <property type="evidence" value="ECO:0007669"/>
    <property type="project" value="InterPro"/>
</dbReference>
<dbReference type="RefSeq" id="WP_189579138.1">
    <property type="nucleotide sequence ID" value="NZ_BMYF01000003.1"/>
</dbReference>
<dbReference type="SMART" id="SM00434">
    <property type="entry name" value="TOP4c"/>
    <property type="match status" value="1"/>
</dbReference>
<comment type="caution">
    <text evidence="9">The sequence shown here is derived from an EMBL/GenBank/DDBJ whole genome shotgun (WGS) entry which is preliminary data.</text>
</comment>
<sequence length="882" mass="99456">MSDTNTPNPNEEDARLHDSVPVTGMYKDWFLDYASYVILERAVPAIEDGLKPVQRRILHAMKEMDDGRFNKVANIIGQSMQYHPHGDASIGDAIVNLGQKDLLIETQGNWGDIRTGDGAAASRYIEARLSKFALEVVFNPQTTEWQLSYDGRKREPITLPVKFPLLLAQGVEGIAVGLSTKILPHNFVELIQGSIAILNGERTNILPDFPTGGLADFSEYNEGLRGGKVKVRARIEEEDNKTLLIKDIPFGTTTNSLIDSIIKANDKGKIKIKKVVDNTAKDVEIQVQLAPGQSPDMTIDALYAFTDCEVSISPNACVIIEDRPVFLSVNDILAYNTNQTKQLLKRELEIRKAELMEKLLFSSLEKIFIENRIYRDIEECETWDAVIETIDRGLDPFKPDFYREITTEDIIRLTEIKIKRISKFDAFKADELMRKLQEELKEVNYNLKHLTAYAIKYYENLLTKYGKGRERKTEIRTFDQIEATVVAANNAKLYVNRADGFVGFGLKKDEFVCDCSDLDDIIVFRRDGVCVVTKIQEKGFVGKDIIHVAVFRKGDERMVYNLIYLDGGSGRAMVKRFQVLAVTRDREYDLTKGGKGSKVLYMTANANGEAEIVTVYLTQGAKAKIKVFDFDFSSIEIKGRAAGGNILTKYPVRKIQLKMQGVSTLGGLDIYYDSSVGRLNTDQRGKKIGNFLGDDRILVFYKSGEYELTTFELTNRYESADVLLIEKFNPEGVISCIYYDGASKTYFVKRFLIETTTINKKFSVVSDHRQSYLKVVSTAKQPQVKVQLQKGKEREEVEYDLDMLIDVKGWKAIGNKLSSHPILDIQLISSVAESEEEEETASSETEDSASSSEENTTTEGFDVGSTVEFKVKKDDEEQLGLF</sequence>
<dbReference type="Gene3D" id="1.10.268.10">
    <property type="entry name" value="Topoisomerase, domain 3"/>
    <property type="match status" value="1"/>
</dbReference>
<comment type="similarity">
    <text evidence="2">Belongs to the type II topoisomerase GyrA/ParC subunit family.</text>
</comment>
<feature type="region of interest" description="Disordered" evidence="7">
    <location>
        <begin position="833"/>
        <end position="866"/>
    </location>
</feature>
<reference evidence="9" key="2">
    <citation type="submission" date="2020-09" db="EMBL/GenBank/DDBJ databases">
        <authorList>
            <person name="Sun Q."/>
            <person name="Kim S."/>
        </authorList>
    </citation>
    <scope>NUCLEOTIDE SEQUENCE</scope>
    <source>
        <strain evidence="9">KCTC 23224</strain>
    </source>
</reference>
<dbReference type="PROSITE" id="PS52040">
    <property type="entry name" value="TOPO_IIA"/>
    <property type="match status" value="1"/>
</dbReference>
<protein>
    <submittedName>
        <fullName evidence="9">DNA topoisomerase IV subunit A</fullName>
    </submittedName>
</protein>
<evidence type="ECO:0000313" key="9">
    <source>
        <dbReference type="EMBL" id="GHB29281.1"/>
    </source>
</evidence>
<evidence type="ECO:0000256" key="3">
    <source>
        <dbReference type="ARBA" id="ARBA00023029"/>
    </source>
</evidence>
<reference evidence="9" key="1">
    <citation type="journal article" date="2014" name="Int. J. Syst. Evol. Microbiol.">
        <title>Complete genome sequence of Corynebacterium casei LMG S-19264T (=DSM 44701T), isolated from a smear-ripened cheese.</title>
        <authorList>
            <consortium name="US DOE Joint Genome Institute (JGI-PGF)"/>
            <person name="Walter F."/>
            <person name="Albersmeier A."/>
            <person name="Kalinowski J."/>
            <person name="Ruckert C."/>
        </authorList>
    </citation>
    <scope>NUCLEOTIDE SEQUENCE</scope>
    <source>
        <strain evidence="9">KCTC 23224</strain>
    </source>
</reference>
<name>A0A8J3CUP0_9BACT</name>
<dbReference type="GO" id="GO:0005737">
    <property type="term" value="C:cytoplasm"/>
    <property type="evidence" value="ECO:0007669"/>
    <property type="project" value="TreeGrafter"/>
</dbReference>
<dbReference type="InterPro" id="IPR050220">
    <property type="entry name" value="Type_II_DNA_Topoisomerases"/>
</dbReference>
<dbReference type="AlphaFoldDB" id="A0A8J3CUP0"/>
<comment type="catalytic activity">
    <reaction evidence="1 6">
        <text>ATP-dependent breakage, passage and rejoining of double-stranded DNA.</text>
        <dbReference type="EC" id="5.6.2.2"/>
    </reaction>
</comment>
<organism evidence="9 10">
    <name type="scientific">Mongoliitalea lutea</name>
    <dbReference type="NCBI Taxonomy" id="849756"/>
    <lineage>
        <taxon>Bacteria</taxon>
        <taxon>Pseudomonadati</taxon>
        <taxon>Bacteroidota</taxon>
        <taxon>Cytophagia</taxon>
        <taxon>Cytophagales</taxon>
        <taxon>Cyclobacteriaceae</taxon>
        <taxon>Mongoliitalea</taxon>
    </lineage>
</organism>
<gene>
    <name evidence="9" type="primary">parC</name>
    <name evidence="9" type="ORF">GCM10008106_07740</name>
</gene>